<keyword evidence="1" id="KW-0472">Membrane</keyword>
<dbReference type="InterPro" id="IPR005693">
    <property type="entry name" value="Mce"/>
</dbReference>
<keyword evidence="5" id="KW-1185">Reference proteome</keyword>
<sequence length="398" mass="42012">MSNRLTRLARRIDGKPGKVLLCIVVVAAIALPAAVFYSTSTTNHVAAYFRSAAGIYVGDRVMILGVPVGEIDSIEPDGDRVRIEFHYDGRNPVPAGARAAIVAPTLVTGRYIQLAPAYEGGPRMADDATIPVDRTATPVEFDEIKKQLVQLSDDVGPTEQDEQGALNRFLDVSADTLEGNGAILHDALTQLSQASQTLNAGGNDLFSTVDNLATVTTSLSTADDQIRGFSTQLANLSGVLNDNRTELDALLGSMNAAFGVVQGFVAENREILVNDVNKANTVTRLLVDRVDSLAQILHAGPNALSNLYNIYDPISNSLTGALAIPDIPDPKSLICALLTTVNAPESECITATRNLTANVAAAAPTTVAKPQPKVPTLPKVPTTPNLFIPGLTPQDGGR</sequence>
<dbReference type="AlphaFoldDB" id="A0A318RH12"/>
<dbReference type="Proteomes" id="UP000247591">
    <property type="component" value="Unassembled WGS sequence"/>
</dbReference>
<dbReference type="InterPro" id="IPR024516">
    <property type="entry name" value="Mce_C"/>
</dbReference>
<feature type="transmembrane region" description="Helical" evidence="1">
    <location>
        <begin position="20"/>
        <end position="37"/>
    </location>
</feature>
<protein>
    <submittedName>
        <fullName evidence="4">Phospholipid/cholesterol/gamma-HCH transport system substrate-binding protein</fullName>
    </submittedName>
</protein>
<dbReference type="PANTHER" id="PTHR33371:SF4">
    <property type="entry name" value="INTERMEMBRANE PHOSPHOLIPID TRANSPORT SYSTEM BINDING PROTEIN MLAD"/>
    <property type="match status" value="1"/>
</dbReference>
<dbReference type="OrthoDB" id="4516955at2"/>
<name>A0A318RH12_WILLI</name>
<dbReference type="InterPro" id="IPR003399">
    <property type="entry name" value="Mce/MlaD"/>
</dbReference>
<proteinExistence type="predicted"/>
<dbReference type="InterPro" id="IPR052336">
    <property type="entry name" value="MlaD_Phospholipid_Transporter"/>
</dbReference>
<keyword evidence="1" id="KW-1133">Transmembrane helix</keyword>
<keyword evidence="1" id="KW-0812">Transmembrane</keyword>
<accession>A0A318RH12</accession>
<gene>
    <name evidence="4" type="ORF">DFR67_12387</name>
</gene>
<dbReference type="RefSeq" id="WP_110472575.1">
    <property type="nucleotide sequence ID" value="NZ_QJSP01000023.1"/>
</dbReference>
<evidence type="ECO:0000313" key="5">
    <source>
        <dbReference type="Proteomes" id="UP000247591"/>
    </source>
</evidence>
<feature type="domain" description="Mammalian cell entry C-terminal" evidence="3">
    <location>
        <begin position="123"/>
        <end position="300"/>
    </location>
</feature>
<dbReference type="GO" id="GO:0005576">
    <property type="term" value="C:extracellular region"/>
    <property type="evidence" value="ECO:0007669"/>
    <property type="project" value="TreeGrafter"/>
</dbReference>
<organism evidence="4 5">
    <name type="scientific">Williamsia limnetica</name>
    <dbReference type="NCBI Taxonomy" id="882452"/>
    <lineage>
        <taxon>Bacteria</taxon>
        <taxon>Bacillati</taxon>
        <taxon>Actinomycetota</taxon>
        <taxon>Actinomycetes</taxon>
        <taxon>Mycobacteriales</taxon>
        <taxon>Nocardiaceae</taxon>
        <taxon>Williamsia</taxon>
    </lineage>
</organism>
<comment type="caution">
    <text evidence="4">The sequence shown here is derived from an EMBL/GenBank/DDBJ whole genome shotgun (WGS) entry which is preliminary data.</text>
</comment>
<feature type="domain" description="Mce/MlaD" evidence="2">
    <location>
        <begin position="42"/>
        <end position="116"/>
    </location>
</feature>
<evidence type="ECO:0000256" key="1">
    <source>
        <dbReference type="SAM" id="Phobius"/>
    </source>
</evidence>
<evidence type="ECO:0000259" key="2">
    <source>
        <dbReference type="Pfam" id="PF02470"/>
    </source>
</evidence>
<dbReference type="Pfam" id="PF02470">
    <property type="entry name" value="MlaD"/>
    <property type="match status" value="1"/>
</dbReference>
<evidence type="ECO:0000313" key="4">
    <source>
        <dbReference type="EMBL" id="PYE12362.1"/>
    </source>
</evidence>
<reference evidence="4 5" key="1">
    <citation type="submission" date="2018-06" db="EMBL/GenBank/DDBJ databases">
        <title>Genomic Encyclopedia of Type Strains, Phase IV (KMG-IV): sequencing the most valuable type-strain genomes for metagenomic binning, comparative biology and taxonomic classification.</title>
        <authorList>
            <person name="Goeker M."/>
        </authorList>
    </citation>
    <scope>NUCLEOTIDE SEQUENCE [LARGE SCALE GENOMIC DNA]</scope>
    <source>
        <strain evidence="4 5">DSM 45521</strain>
    </source>
</reference>
<dbReference type="NCBIfam" id="TIGR00996">
    <property type="entry name" value="Mtu_fam_mce"/>
    <property type="match status" value="1"/>
</dbReference>
<evidence type="ECO:0000259" key="3">
    <source>
        <dbReference type="Pfam" id="PF11887"/>
    </source>
</evidence>
<dbReference type="Pfam" id="PF11887">
    <property type="entry name" value="Mce4_CUP1"/>
    <property type="match status" value="1"/>
</dbReference>
<dbReference type="EMBL" id="QJSP01000023">
    <property type="protein sequence ID" value="PYE12362.1"/>
    <property type="molecule type" value="Genomic_DNA"/>
</dbReference>
<dbReference type="PANTHER" id="PTHR33371">
    <property type="entry name" value="INTERMEMBRANE PHOSPHOLIPID TRANSPORT SYSTEM BINDING PROTEIN MLAD-RELATED"/>
    <property type="match status" value="1"/>
</dbReference>